<evidence type="ECO:0000313" key="1">
    <source>
        <dbReference type="EMBL" id="CAE7222818.1"/>
    </source>
</evidence>
<gene>
    <name evidence="1" type="ORF">SNAT2548_LOCUS8336</name>
</gene>
<keyword evidence="2" id="KW-1185">Reference proteome</keyword>
<reference evidence="1" key="1">
    <citation type="submission" date="2021-02" db="EMBL/GenBank/DDBJ databases">
        <authorList>
            <person name="Dougan E. K."/>
            <person name="Rhodes N."/>
            <person name="Thang M."/>
            <person name="Chan C."/>
        </authorList>
    </citation>
    <scope>NUCLEOTIDE SEQUENCE</scope>
</reference>
<dbReference type="EMBL" id="CAJNDS010000613">
    <property type="protein sequence ID" value="CAE7222818.1"/>
    <property type="molecule type" value="Genomic_DNA"/>
</dbReference>
<organism evidence="1 2">
    <name type="scientific">Symbiodinium natans</name>
    <dbReference type="NCBI Taxonomy" id="878477"/>
    <lineage>
        <taxon>Eukaryota</taxon>
        <taxon>Sar</taxon>
        <taxon>Alveolata</taxon>
        <taxon>Dinophyceae</taxon>
        <taxon>Suessiales</taxon>
        <taxon>Symbiodiniaceae</taxon>
        <taxon>Symbiodinium</taxon>
    </lineage>
</organism>
<name>A0A812K3B0_9DINO</name>
<dbReference type="AlphaFoldDB" id="A0A812K3B0"/>
<dbReference type="Proteomes" id="UP000604046">
    <property type="component" value="Unassembled WGS sequence"/>
</dbReference>
<sequence length="563" mass="63138">MLSKNAVYESHASKHDFAGRRLRENVADLFLSGSVSAKRARSLYADSQQHDPRESAELAQVADSSHAHRDLLRKLKKDKKWPGVFCTKVPLWNRKTCAAETGPIEIMLPHELVSCIALWNNHDDSFWKLDSLRAACSQHLDNVSKELGFRDERLLPIGLWLDGVPVKYDRSESLEVVTMNFPHVGGDLASMRFPLTALYKGHCAKTSTLDAIMHVLAWSLTCLAEGVFPKYGPHGEELKGKRAKLAGRSLHAKGILVEVRGDWAAFKSVFRLPAWSQTDACCYRCQANKTNLSFMDASSTAPWRQLPLTHWELVGRIFAAHGSCSPLFACPGFRTDVFAIDWLHCVDQGVAADYLGSLMHTILKEIPGSPTEKLACLFKHVQDFYRRSNAESRLDNLTAGMIKKQNAASPKLRCKAGEARCLIPWISEACEHFLTGDTAEHRAATDAGKYLQECYSHLSPARFDRNKLAAACRKFLLLYASLATLYSNQSVWRFKPKHHLFLHLCEESLDSPSLHWNYRDEDFGGSLAHIGERRGGANTANVLSHIVLQMFYAKHQIPIFGPL</sequence>
<evidence type="ECO:0000313" key="2">
    <source>
        <dbReference type="Proteomes" id="UP000604046"/>
    </source>
</evidence>
<proteinExistence type="predicted"/>
<protein>
    <submittedName>
        <fullName evidence="1">Uncharacterized protein</fullName>
    </submittedName>
</protein>
<comment type="caution">
    <text evidence="1">The sequence shown here is derived from an EMBL/GenBank/DDBJ whole genome shotgun (WGS) entry which is preliminary data.</text>
</comment>
<accession>A0A812K3B0</accession>